<dbReference type="AlphaFoldDB" id="A0A367Y203"/>
<dbReference type="OrthoDB" id="10478261at2759"/>
<sequence length="122" mass="14365">MANYCEQIVVFKRKGGRPLWDEMYEEDEEYGVEFKIVDYEDSEDVRDFLKKNELNLYIIQTKSNELRLQCNESPIEDHCLLSTAGPGINDFFFLAVAIEKGPNRRFKEHMLKHTDHSKCAIE</sequence>
<evidence type="ECO:0000313" key="1">
    <source>
        <dbReference type="EMBL" id="RCK59082.1"/>
    </source>
</evidence>
<accession>A0A367Y203</accession>
<proteinExistence type="predicted"/>
<name>A0A367Y203_9ASCO</name>
<dbReference type="EMBL" id="QLNQ01000027">
    <property type="protein sequence ID" value="RCK59082.1"/>
    <property type="molecule type" value="Genomic_DNA"/>
</dbReference>
<dbReference type="Proteomes" id="UP000253472">
    <property type="component" value="Unassembled WGS sequence"/>
</dbReference>
<evidence type="ECO:0000313" key="2">
    <source>
        <dbReference type="Proteomes" id="UP000253472"/>
    </source>
</evidence>
<protein>
    <submittedName>
        <fullName evidence="1">Uncharacterized protein</fullName>
    </submittedName>
</protein>
<gene>
    <name evidence="1" type="ORF">Cantr_07067</name>
</gene>
<comment type="caution">
    <text evidence="1">The sequence shown here is derived from an EMBL/GenBank/DDBJ whole genome shotgun (WGS) entry which is preliminary data.</text>
</comment>
<organism evidence="1 2">
    <name type="scientific">Candida viswanathii</name>
    <dbReference type="NCBI Taxonomy" id="5486"/>
    <lineage>
        <taxon>Eukaryota</taxon>
        <taxon>Fungi</taxon>
        <taxon>Dikarya</taxon>
        <taxon>Ascomycota</taxon>
        <taxon>Saccharomycotina</taxon>
        <taxon>Pichiomycetes</taxon>
        <taxon>Debaryomycetaceae</taxon>
        <taxon>Candida/Lodderomyces clade</taxon>
        <taxon>Candida</taxon>
    </lineage>
</organism>
<keyword evidence="2" id="KW-1185">Reference proteome</keyword>
<reference evidence="1 2" key="1">
    <citation type="submission" date="2018-06" db="EMBL/GenBank/DDBJ databases">
        <title>Whole genome sequencing of Candida tropicalis (genome annotated by CSBL at Korea University).</title>
        <authorList>
            <person name="Ahn J."/>
        </authorList>
    </citation>
    <scope>NUCLEOTIDE SEQUENCE [LARGE SCALE GENOMIC DNA]</scope>
    <source>
        <strain evidence="1 2">ATCC 20962</strain>
    </source>
</reference>